<dbReference type="EMBL" id="FORA01000001">
    <property type="protein sequence ID" value="SFI64669.1"/>
    <property type="molecule type" value="Genomic_DNA"/>
</dbReference>
<feature type="signal peptide" evidence="1">
    <location>
        <begin position="1"/>
        <end position="20"/>
    </location>
</feature>
<organism evidence="3 4">
    <name type="scientific">Jannaschia pohangensis</name>
    <dbReference type="NCBI Taxonomy" id="390807"/>
    <lineage>
        <taxon>Bacteria</taxon>
        <taxon>Pseudomonadati</taxon>
        <taxon>Pseudomonadota</taxon>
        <taxon>Alphaproteobacteria</taxon>
        <taxon>Rhodobacterales</taxon>
        <taxon>Roseobacteraceae</taxon>
        <taxon>Jannaschia</taxon>
    </lineage>
</organism>
<name>A0A1I3JWL8_9RHOB</name>
<accession>A0A1I3JWL8</accession>
<dbReference type="Pfam" id="PF03886">
    <property type="entry name" value="ABC_trans_aux"/>
    <property type="match status" value="1"/>
</dbReference>
<gene>
    <name evidence="3" type="ORF">SAMN04488095_1457</name>
</gene>
<dbReference type="OrthoDB" id="7858211at2"/>
<dbReference type="Proteomes" id="UP000199110">
    <property type="component" value="Unassembled WGS sequence"/>
</dbReference>
<evidence type="ECO:0000313" key="3">
    <source>
        <dbReference type="EMBL" id="SFI64669.1"/>
    </source>
</evidence>
<reference evidence="3 4" key="1">
    <citation type="submission" date="2016-10" db="EMBL/GenBank/DDBJ databases">
        <authorList>
            <person name="de Groot N.N."/>
        </authorList>
    </citation>
    <scope>NUCLEOTIDE SEQUENCE [LARGE SCALE GENOMIC DNA]</scope>
    <source>
        <strain evidence="3 4">DSM 19073</strain>
    </source>
</reference>
<evidence type="ECO:0000259" key="2">
    <source>
        <dbReference type="Pfam" id="PF03886"/>
    </source>
</evidence>
<keyword evidence="4" id="KW-1185">Reference proteome</keyword>
<feature type="chain" id="PRO_5011796207" description="ABC-type transport auxiliary lipoprotein component domain-containing protein" evidence="1">
    <location>
        <begin position="21"/>
        <end position="184"/>
    </location>
</feature>
<dbReference type="InterPro" id="IPR005586">
    <property type="entry name" value="ABC_trans_aux"/>
</dbReference>
<dbReference type="Gene3D" id="3.40.50.10610">
    <property type="entry name" value="ABC-type transport auxiliary lipoprotein component"/>
    <property type="match status" value="1"/>
</dbReference>
<evidence type="ECO:0000256" key="1">
    <source>
        <dbReference type="SAM" id="SignalP"/>
    </source>
</evidence>
<proteinExistence type="predicted"/>
<sequence length="184" mass="19988">MTLTFSRLLLPLALTLSACGQTQYFAPPPVTTDLRVNVRAATVQVNEVSIPEYAVNQEIPIQQADGSLTTDTDRLWADLPDRAMQAALARHLNTITDARVAAEPWPLSGFPEVELSIFVEDMIVRANGTLSLTGTYAIKSETGRDRIQTFDLAAPVVDLASYPAILAAHEAAWLQLAEAVARDL</sequence>
<dbReference type="RefSeq" id="WP_092778437.1">
    <property type="nucleotide sequence ID" value="NZ_FORA01000001.1"/>
</dbReference>
<feature type="domain" description="ABC-type transport auxiliary lipoprotein component" evidence="2">
    <location>
        <begin position="29"/>
        <end position="181"/>
    </location>
</feature>
<protein>
    <recommendedName>
        <fullName evidence="2">ABC-type transport auxiliary lipoprotein component domain-containing protein</fullName>
    </recommendedName>
</protein>
<dbReference type="SUPFAM" id="SSF159594">
    <property type="entry name" value="XCC0632-like"/>
    <property type="match status" value="1"/>
</dbReference>
<dbReference type="PROSITE" id="PS51257">
    <property type="entry name" value="PROKAR_LIPOPROTEIN"/>
    <property type="match status" value="1"/>
</dbReference>
<dbReference type="AlphaFoldDB" id="A0A1I3JWL8"/>
<dbReference type="STRING" id="390807.SAMN04488095_1457"/>
<evidence type="ECO:0000313" key="4">
    <source>
        <dbReference type="Proteomes" id="UP000199110"/>
    </source>
</evidence>
<keyword evidence="1" id="KW-0732">Signal</keyword>